<name>A0A6M2BLH7_9GAMM</name>
<sequence length="417" mass="45542">MSKKAKAPQRLQLHVPEPKHRPGDAGNFDGLQIATPGAMPRPATDAPEASLREFPYGLIRVLDDSGKAVGEWTPALKVDVLLKGLRAMALTRAFDERMQRAQRQGKTSFYVKSTGEEAVSVAQAMALDPDDMLFPSYRQQGLLIARDWSILDMMCQLFSNSADRLKGRQLPVMYSVRDKNFFSISGNLGTQYPQAVGWAMASAIQGDTRIAASWIGDGTTAEADFHHALTFAAVYRAPVILNVVNNQWAISSFQGIAGGECATFAARAIGYGIPGLRVDGNDFLAVYAATQWAAERARHNHGPTLIELYTYRAAAHSTSDDPSAYRPGDEAEHWPLGDPIARLKQHLIALGKWSDEQHKALVAEVDAEVKKALREAEAIGTLGSTKADPATMFDDVFKELPVHLQRQRDELLGAMGA</sequence>
<dbReference type="PANTHER" id="PTHR43380">
    <property type="entry name" value="2-OXOISOVALERATE DEHYDROGENASE SUBUNIT ALPHA, MITOCHONDRIAL"/>
    <property type="match status" value="1"/>
</dbReference>
<evidence type="ECO:0000256" key="3">
    <source>
        <dbReference type="ARBA" id="ARBA00023052"/>
    </source>
</evidence>
<keyword evidence="9" id="KW-1185">Reference proteome</keyword>
<dbReference type="CDD" id="cd02000">
    <property type="entry name" value="TPP_E1_PDC_ADC_BCADC"/>
    <property type="match status" value="1"/>
</dbReference>
<evidence type="ECO:0000256" key="2">
    <source>
        <dbReference type="ARBA" id="ARBA00023002"/>
    </source>
</evidence>
<feature type="region of interest" description="Disordered" evidence="5">
    <location>
        <begin position="1"/>
        <end position="28"/>
    </location>
</feature>
<dbReference type="AlphaFoldDB" id="A0A6M2BLH7"/>
<comment type="caution">
    <text evidence="8">The sequence shown here is derived from an EMBL/GenBank/DDBJ whole genome shotgun (WGS) entry which is preliminary data.</text>
</comment>
<evidence type="ECO:0000313" key="9">
    <source>
        <dbReference type="Proteomes" id="UP000472676"/>
    </source>
</evidence>
<evidence type="ECO:0000313" key="8">
    <source>
        <dbReference type="EMBL" id="NGY03181.1"/>
    </source>
</evidence>
<comment type="catalytic activity">
    <reaction evidence="4">
        <text>N(6)-[(R)-lipoyl]-L-lysyl-[protein] + 3-methyl-2-oxobutanoate + H(+) = N(6)-[(R)-S(8)-2-methylpropanoyldihydrolipoyl]-L-lysyl-[protein] + CO2</text>
        <dbReference type="Rhea" id="RHEA:13457"/>
        <dbReference type="Rhea" id="RHEA-COMP:10474"/>
        <dbReference type="Rhea" id="RHEA-COMP:10497"/>
        <dbReference type="ChEBI" id="CHEBI:11851"/>
        <dbReference type="ChEBI" id="CHEBI:15378"/>
        <dbReference type="ChEBI" id="CHEBI:16526"/>
        <dbReference type="ChEBI" id="CHEBI:83099"/>
        <dbReference type="ChEBI" id="CHEBI:83142"/>
        <dbReference type="EC" id="1.2.4.4"/>
    </reaction>
</comment>
<dbReference type="PANTHER" id="PTHR43380:SF1">
    <property type="entry name" value="2-OXOISOVALERATE DEHYDROGENASE SUBUNIT ALPHA, MITOCHONDRIAL"/>
    <property type="match status" value="1"/>
</dbReference>
<reference evidence="8 9" key="1">
    <citation type="journal article" date="2014" name="Int. J. Syst. Evol. Microbiol.">
        <title>Solimonas terrae sp. nov., isolated from soil.</title>
        <authorList>
            <person name="Kim S.J."/>
            <person name="Moon J.Y."/>
            <person name="Weon H.Y."/>
            <person name="Ahn J.H."/>
            <person name="Chen W.M."/>
            <person name="Kwon S.W."/>
        </authorList>
    </citation>
    <scope>NUCLEOTIDE SEQUENCE [LARGE SCALE GENOMIC DNA]</scope>
    <source>
        <strain evidence="8 9">KIS83-12</strain>
    </source>
</reference>
<dbReference type="EC" id="1.2.4.4" evidence="4"/>
<gene>
    <name evidence="8" type="ORF">G7Y85_00235</name>
</gene>
<accession>A0A6M2BLH7</accession>
<comment type="similarity">
    <text evidence="4">Belongs to the BCKDHA family.</text>
</comment>
<comment type="cofactor">
    <cofactor evidence="1 4">
        <name>thiamine diphosphate</name>
        <dbReference type="ChEBI" id="CHEBI:58937"/>
    </cofactor>
</comment>
<dbReference type="Pfam" id="PF12573">
    <property type="entry name" value="OxoDH_E1alpha_N"/>
    <property type="match status" value="1"/>
</dbReference>
<evidence type="ECO:0000256" key="1">
    <source>
        <dbReference type="ARBA" id="ARBA00001964"/>
    </source>
</evidence>
<dbReference type="InterPro" id="IPR050771">
    <property type="entry name" value="Alpha-ketoacid_DH_E1_comp"/>
</dbReference>
<proteinExistence type="inferred from homology"/>
<dbReference type="InterPro" id="IPR022593">
    <property type="entry name" value="Oxoisoval_DH_suAlpha_N_dom"/>
</dbReference>
<feature type="domain" description="Dehydrogenase E1 component" evidence="6">
    <location>
        <begin position="86"/>
        <end position="379"/>
    </location>
</feature>
<dbReference type="InterPro" id="IPR001017">
    <property type="entry name" value="DH_E1"/>
</dbReference>
<protein>
    <recommendedName>
        <fullName evidence="4">2-oxoisovalerate dehydrogenase subunit alpha</fullName>
        <ecNumber evidence="4">1.2.4.4</ecNumber>
    </recommendedName>
    <alternativeName>
        <fullName evidence="4">Branched-chain alpha-keto acid dehydrogenase E1 component alpha chain</fullName>
    </alternativeName>
</protein>
<dbReference type="EMBL" id="JAAMOW010000001">
    <property type="protein sequence ID" value="NGY03181.1"/>
    <property type="molecule type" value="Genomic_DNA"/>
</dbReference>
<organism evidence="8 9">
    <name type="scientific">Solimonas terrae</name>
    <dbReference type="NCBI Taxonomy" id="1396819"/>
    <lineage>
        <taxon>Bacteria</taxon>
        <taxon>Pseudomonadati</taxon>
        <taxon>Pseudomonadota</taxon>
        <taxon>Gammaproteobacteria</taxon>
        <taxon>Nevskiales</taxon>
        <taxon>Nevskiaceae</taxon>
        <taxon>Solimonas</taxon>
    </lineage>
</organism>
<dbReference type="Pfam" id="PF00676">
    <property type="entry name" value="E1_dh"/>
    <property type="match status" value="1"/>
</dbReference>
<evidence type="ECO:0000259" key="6">
    <source>
        <dbReference type="Pfam" id="PF00676"/>
    </source>
</evidence>
<dbReference type="GO" id="GO:0009083">
    <property type="term" value="P:branched-chain amino acid catabolic process"/>
    <property type="evidence" value="ECO:0007669"/>
    <property type="project" value="TreeGrafter"/>
</dbReference>
<evidence type="ECO:0000256" key="5">
    <source>
        <dbReference type="SAM" id="MobiDB-lite"/>
    </source>
</evidence>
<evidence type="ECO:0000259" key="7">
    <source>
        <dbReference type="Pfam" id="PF12573"/>
    </source>
</evidence>
<evidence type="ECO:0000256" key="4">
    <source>
        <dbReference type="RuleBase" id="RU365014"/>
    </source>
</evidence>
<dbReference type="Gene3D" id="3.40.50.970">
    <property type="match status" value="1"/>
</dbReference>
<dbReference type="GO" id="GO:0003863">
    <property type="term" value="F:branched-chain 2-oxo acid dehydrogenase activity"/>
    <property type="evidence" value="ECO:0007669"/>
    <property type="project" value="UniProtKB-EC"/>
</dbReference>
<keyword evidence="2 4" id="KW-0560">Oxidoreductase</keyword>
<keyword evidence="3 4" id="KW-0786">Thiamine pyrophosphate</keyword>
<dbReference type="InterPro" id="IPR029061">
    <property type="entry name" value="THDP-binding"/>
</dbReference>
<dbReference type="SUPFAM" id="SSF52518">
    <property type="entry name" value="Thiamin diphosphate-binding fold (THDP-binding)"/>
    <property type="match status" value="1"/>
</dbReference>
<dbReference type="Proteomes" id="UP000472676">
    <property type="component" value="Unassembled WGS sequence"/>
</dbReference>
<comment type="function">
    <text evidence="4">The branched-chain alpha-keto dehydrogenase complex catalyzes the overall conversion of alpha-keto acids to acyl-CoA and CO(2). It contains multiple copies of three enzymatic components: branched-chain alpha-keto acid decarboxylase (E1), lipoamide acyltransferase (E2) and lipoamide dehydrogenase (E3).</text>
</comment>
<dbReference type="RefSeq" id="WP_166250608.1">
    <property type="nucleotide sequence ID" value="NZ_JAAMOW010000001.1"/>
</dbReference>
<feature type="domain" description="2-oxoisovalerate dehydrogenase E1 alpha subunit N-terminal" evidence="7">
    <location>
        <begin position="10"/>
        <end position="46"/>
    </location>
</feature>